<evidence type="ECO:0000313" key="2">
    <source>
        <dbReference type="Proteomes" id="UP000070444"/>
    </source>
</evidence>
<reference evidence="1 2" key="1">
    <citation type="journal article" date="2015" name="Genome Biol. Evol.">
        <title>Phylogenomic analyses indicate that early fungi evolved digesting cell walls of algal ancestors of land plants.</title>
        <authorList>
            <person name="Chang Y."/>
            <person name="Wang S."/>
            <person name="Sekimoto S."/>
            <person name="Aerts A.L."/>
            <person name="Choi C."/>
            <person name="Clum A."/>
            <person name="LaButti K.M."/>
            <person name="Lindquist E.A."/>
            <person name="Yee Ngan C."/>
            <person name="Ohm R.A."/>
            <person name="Salamov A.A."/>
            <person name="Grigoriev I.V."/>
            <person name="Spatafora J.W."/>
            <person name="Berbee M.L."/>
        </authorList>
    </citation>
    <scope>NUCLEOTIDE SEQUENCE [LARGE SCALE GENOMIC DNA]</scope>
    <source>
        <strain evidence="1 2">NRRL 28638</strain>
    </source>
</reference>
<organism evidence="1 2">
    <name type="scientific">Conidiobolus coronatus (strain ATCC 28846 / CBS 209.66 / NRRL 28638)</name>
    <name type="common">Delacroixia coronata</name>
    <dbReference type="NCBI Taxonomy" id="796925"/>
    <lineage>
        <taxon>Eukaryota</taxon>
        <taxon>Fungi</taxon>
        <taxon>Fungi incertae sedis</taxon>
        <taxon>Zoopagomycota</taxon>
        <taxon>Entomophthoromycotina</taxon>
        <taxon>Entomophthoromycetes</taxon>
        <taxon>Entomophthorales</taxon>
        <taxon>Ancylistaceae</taxon>
        <taxon>Conidiobolus</taxon>
    </lineage>
</organism>
<evidence type="ECO:0000313" key="1">
    <source>
        <dbReference type="EMBL" id="KXN66823.1"/>
    </source>
</evidence>
<dbReference type="EMBL" id="KQ964687">
    <property type="protein sequence ID" value="KXN66823.1"/>
    <property type="molecule type" value="Genomic_DNA"/>
</dbReference>
<gene>
    <name evidence="1" type="ORF">CONCODRAFT_11265</name>
</gene>
<dbReference type="SUPFAM" id="SSF52047">
    <property type="entry name" value="RNI-like"/>
    <property type="match status" value="1"/>
</dbReference>
<dbReference type="AlphaFoldDB" id="A0A137NVJ4"/>
<sequence>MEINSNLIINWLNIIFSDDLLAYLKLESIKEISLISKLVRGKLKPRLFKHLELSANNYDFKFKNNIFIEYIKDYLNCVPNNRAHSSAKLVQKDSLLEAGIGEFTYSLLNIKRFVKNFRLSDTNKAGYYLFHLSCIFINLTNLNITSCIIPYNGFCKLGESLLNLKCIKLIQVKFAKVLVDYLNRDDYKFSPCLDILEVYQCSAINLQTLSDPSELIFIENARLMYTYFDLPMVSVPSLKRLTFFGNGLSDNGYKYFLDANPSLESLKVEFLDLSAVKNLKSLSILEIGTVTKIDTMIHAAALEYVKVLKIGSLCSIYYQNIEKLCLLCCNLEYLHFSIGYEGFQHAINSYLERIVCKLDKLKTLHLSISHIEGENLDVSIFTNVESIIIEAESSILINLIFENCENLKEVKFISINSEINKQQFKDKFSSYNNWNWSFSDNIIKGHKY</sequence>
<proteinExistence type="predicted"/>
<protein>
    <recommendedName>
        <fullName evidence="3">RNI-like protein</fullName>
    </recommendedName>
</protein>
<dbReference type="Proteomes" id="UP000070444">
    <property type="component" value="Unassembled WGS sequence"/>
</dbReference>
<evidence type="ECO:0008006" key="3">
    <source>
        <dbReference type="Google" id="ProtNLM"/>
    </source>
</evidence>
<dbReference type="Gene3D" id="3.80.10.10">
    <property type="entry name" value="Ribonuclease Inhibitor"/>
    <property type="match status" value="1"/>
</dbReference>
<keyword evidence="2" id="KW-1185">Reference proteome</keyword>
<dbReference type="InterPro" id="IPR032675">
    <property type="entry name" value="LRR_dom_sf"/>
</dbReference>
<accession>A0A137NVJ4</accession>
<name>A0A137NVJ4_CONC2</name>